<proteinExistence type="predicted"/>
<dbReference type="Proteomes" id="UP000799291">
    <property type="component" value="Unassembled WGS sequence"/>
</dbReference>
<feature type="compositionally biased region" description="Acidic residues" evidence="1">
    <location>
        <begin position="180"/>
        <end position="223"/>
    </location>
</feature>
<evidence type="ECO:0000256" key="1">
    <source>
        <dbReference type="SAM" id="MobiDB-lite"/>
    </source>
</evidence>
<protein>
    <submittedName>
        <fullName evidence="2">Uncharacterized protein</fullName>
    </submittedName>
</protein>
<dbReference type="EMBL" id="MU005595">
    <property type="protein sequence ID" value="KAF2680697.1"/>
    <property type="molecule type" value="Genomic_DNA"/>
</dbReference>
<organism evidence="2 3">
    <name type="scientific">Lentithecium fluviatile CBS 122367</name>
    <dbReference type="NCBI Taxonomy" id="1168545"/>
    <lineage>
        <taxon>Eukaryota</taxon>
        <taxon>Fungi</taxon>
        <taxon>Dikarya</taxon>
        <taxon>Ascomycota</taxon>
        <taxon>Pezizomycotina</taxon>
        <taxon>Dothideomycetes</taxon>
        <taxon>Pleosporomycetidae</taxon>
        <taxon>Pleosporales</taxon>
        <taxon>Massarineae</taxon>
        <taxon>Lentitheciaceae</taxon>
        <taxon>Lentithecium</taxon>
    </lineage>
</organism>
<dbReference type="AlphaFoldDB" id="A0A6G1IR18"/>
<accession>A0A6G1IR18</accession>
<keyword evidence="3" id="KW-1185">Reference proteome</keyword>
<feature type="compositionally biased region" description="Basic and acidic residues" evidence="1">
    <location>
        <begin position="246"/>
        <end position="259"/>
    </location>
</feature>
<name>A0A6G1IR18_9PLEO</name>
<gene>
    <name evidence="2" type="ORF">K458DRAFT_407173</name>
</gene>
<evidence type="ECO:0000313" key="2">
    <source>
        <dbReference type="EMBL" id="KAF2680697.1"/>
    </source>
</evidence>
<sequence>MNQHTKRHKKNEITHLELDIFWEFASQRVGASTLELYVMALLFYTTGLRPGMHQMVLSTLLRPVCLEVKQSDTLSNTFRVVANQVLEGVAGEAVRINATSPSLQKHMSELEDLYMKSGALVGAIPPEFLSCRTGYLLLTGNYENGVTLNEDLDGIEIFSSEFQVVLRRLIHDSRSHDLDKDDESSDDNSSDDDGDDDGDDDDDDDDDDYGPDYDESSNCDLDDERSSCGPNDNPDHSSNEDLNDIPDGRDFGDPEDRITNDVVRVTKVPSPEDELETDARTTTAVRPSAGWGT</sequence>
<evidence type="ECO:0000313" key="3">
    <source>
        <dbReference type="Proteomes" id="UP000799291"/>
    </source>
</evidence>
<reference evidence="2" key="1">
    <citation type="journal article" date="2020" name="Stud. Mycol.">
        <title>101 Dothideomycetes genomes: a test case for predicting lifestyles and emergence of pathogens.</title>
        <authorList>
            <person name="Haridas S."/>
            <person name="Albert R."/>
            <person name="Binder M."/>
            <person name="Bloem J."/>
            <person name="Labutti K."/>
            <person name="Salamov A."/>
            <person name="Andreopoulos B."/>
            <person name="Baker S."/>
            <person name="Barry K."/>
            <person name="Bills G."/>
            <person name="Bluhm B."/>
            <person name="Cannon C."/>
            <person name="Castanera R."/>
            <person name="Culley D."/>
            <person name="Daum C."/>
            <person name="Ezra D."/>
            <person name="Gonzalez J."/>
            <person name="Henrissat B."/>
            <person name="Kuo A."/>
            <person name="Liang C."/>
            <person name="Lipzen A."/>
            <person name="Lutzoni F."/>
            <person name="Magnuson J."/>
            <person name="Mondo S."/>
            <person name="Nolan M."/>
            <person name="Ohm R."/>
            <person name="Pangilinan J."/>
            <person name="Park H.-J."/>
            <person name="Ramirez L."/>
            <person name="Alfaro M."/>
            <person name="Sun H."/>
            <person name="Tritt A."/>
            <person name="Yoshinaga Y."/>
            <person name="Zwiers L.-H."/>
            <person name="Turgeon B."/>
            <person name="Goodwin S."/>
            <person name="Spatafora J."/>
            <person name="Crous P."/>
            <person name="Grigoriev I."/>
        </authorList>
    </citation>
    <scope>NUCLEOTIDE SEQUENCE</scope>
    <source>
        <strain evidence="2">CBS 122367</strain>
    </source>
</reference>
<feature type="region of interest" description="Disordered" evidence="1">
    <location>
        <begin position="175"/>
        <end position="293"/>
    </location>
</feature>